<dbReference type="PANTHER" id="PTHR43364">
    <property type="entry name" value="NADH-SPECIFIC METHYLGLYOXAL REDUCTASE-RELATED"/>
    <property type="match status" value="1"/>
</dbReference>
<dbReference type="AlphaFoldDB" id="A0A2U1T0P2"/>
<dbReference type="PRINTS" id="PR00069">
    <property type="entry name" value="ALDKETRDTASE"/>
</dbReference>
<protein>
    <submittedName>
        <fullName evidence="2">Alcohol dehydrogenase</fullName>
    </submittedName>
</protein>
<dbReference type="EMBL" id="QEEX01000001">
    <property type="protein sequence ID" value="PWB97343.1"/>
    <property type="molecule type" value="Genomic_DNA"/>
</dbReference>
<organism evidence="2 3">
    <name type="scientific">Homoserinimonas hongtaonis</name>
    <dbReference type="NCBI Taxonomy" id="2079791"/>
    <lineage>
        <taxon>Bacteria</taxon>
        <taxon>Bacillati</taxon>
        <taxon>Actinomycetota</taxon>
        <taxon>Actinomycetes</taxon>
        <taxon>Micrococcales</taxon>
        <taxon>Microbacteriaceae</taxon>
        <taxon>Homoserinimonas</taxon>
    </lineage>
</organism>
<dbReference type="InterPro" id="IPR020471">
    <property type="entry name" value="AKR"/>
</dbReference>
<dbReference type="SUPFAM" id="SSF51430">
    <property type="entry name" value="NAD(P)-linked oxidoreductase"/>
    <property type="match status" value="1"/>
</dbReference>
<dbReference type="RefSeq" id="WP_108997357.1">
    <property type="nucleotide sequence ID" value="NZ_QEEX01000001.1"/>
</dbReference>
<dbReference type="InterPro" id="IPR036812">
    <property type="entry name" value="NAD(P)_OxRdtase_dom_sf"/>
</dbReference>
<name>A0A2U1T0P2_9MICO</name>
<proteinExistence type="predicted"/>
<accession>A0A2U1T0P2</accession>
<dbReference type="Proteomes" id="UP000244978">
    <property type="component" value="Unassembled WGS sequence"/>
</dbReference>
<sequence>MTNPFSDSFPLVLGGNVFGWTADEPESHRVLDAFVAAGGDHVDTADGYSAWVPGNTGGDSERIIGSWLASRGNRDTVTIASKVATHPEFTGLSPANIAAAADASLARLGTDYIDLYYAHFDDETQSIEDIATAFDALVKAGKIHSIGVSNFSPERIDAWFAAAKANGLSTPVALQPHYNLLARGYETTYAPVAERHGLGVFTYFSLAAGMLTGKYRSAADVEGAARGRTLAPLATESAFSTIAALVEVADEVGATPTAVALAWLQSKPSVTAPIASARSVEQLEGLLASVELQLDPALVERLDAASAVPAAA</sequence>
<reference evidence="3" key="1">
    <citation type="submission" date="2018-04" db="EMBL/GenBank/DDBJ databases">
        <authorList>
            <person name="Liu S."/>
            <person name="Wang Z."/>
            <person name="Li J."/>
        </authorList>
    </citation>
    <scope>NUCLEOTIDE SEQUENCE [LARGE SCALE GENOMIC DNA]</scope>
    <source>
        <strain evidence="3">S1194</strain>
    </source>
</reference>
<dbReference type="PANTHER" id="PTHR43364:SF6">
    <property type="entry name" value="OXIDOREDUCTASE-RELATED"/>
    <property type="match status" value="1"/>
</dbReference>
<dbReference type="Pfam" id="PF00248">
    <property type="entry name" value="Aldo_ket_red"/>
    <property type="match status" value="1"/>
</dbReference>
<dbReference type="Gene3D" id="3.20.20.100">
    <property type="entry name" value="NADP-dependent oxidoreductase domain"/>
    <property type="match status" value="1"/>
</dbReference>
<gene>
    <name evidence="2" type="ORF">DF220_05515</name>
</gene>
<evidence type="ECO:0000259" key="1">
    <source>
        <dbReference type="Pfam" id="PF00248"/>
    </source>
</evidence>
<evidence type="ECO:0000313" key="2">
    <source>
        <dbReference type="EMBL" id="PWB97343.1"/>
    </source>
</evidence>
<dbReference type="GO" id="GO:0016491">
    <property type="term" value="F:oxidoreductase activity"/>
    <property type="evidence" value="ECO:0007669"/>
    <property type="project" value="InterPro"/>
</dbReference>
<keyword evidence="3" id="KW-1185">Reference proteome</keyword>
<comment type="caution">
    <text evidence="2">The sequence shown here is derived from an EMBL/GenBank/DDBJ whole genome shotgun (WGS) entry which is preliminary data.</text>
</comment>
<dbReference type="InterPro" id="IPR023210">
    <property type="entry name" value="NADP_OxRdtase_dom"/>
</dbReference>
<evidence type="ECO:0000313" key="3">
    <source>
        <dbReference type="Proteomes" id="UP000244978"/>
    </source>
</evidence>
<feature type="domain" description="NADP-dependent oxidoreductase" evidence="1">
    <location>
        <begin position="10"/>
        <end position="305"/>
    </location>
</feature>
<dbReference type="GO" id="GO:0005829">
    <property type="term" value="C:cytosol"/>
    <property type="evidence" value="ECO:0007669"/>
    <property type="project" value="TreeGrafter"/>
</dbReference>
<dbReference type="InterPro" id="IPR050523">
    <property type="entry name" value="AKR_Detox_Biosynth"/>
</dbReference>